<dbReference type="RefSeq" id="WP_233675410.1">
    <property type="nucleotide sequence ID" value="NZ_JAJUOS010000001.1"/>
</dbReference>
<dbReference type="Proteomes" id="UP001521181">
    <property type="component" value="Unassembled WGS sequence"/>
</dbReference>
<accession>A0ABS8YV77</accession>
<reference evidence="1 2" key="1">
    <citation type="submission" date="2021-12" db="EMBL/GenBank/DDBJ databases">
        <title>Sinirhodobacter sp. WL0062 is a bacterium isolated from seawater.</title>
        <authorList>
            <person name="Wang L."/>
            <person name="He W."/>
            <person name="Zhang D.-F."/>
        </authorList>
    </citation>
    <scope>NUCLEOTIDE SEQUENCE [LARGE SCALE GENOMIC DNA]</scope>
    <source>
        <strain evidence="1 2">WL0062</strain>
    </source>
</reference>
<gene>
    <name evidence="1" type="ORF">LZA78_02750</name>
</gene>
<protein>
    <submittedName>
        <fullName evidence="1">Uncharacterized protein</fullName>
    </submittedName>
</protein>
<proteinExistence type="predicted"/>
<name>A0ABS8YV77_9RHOB</name>
<evidence type="ECO:0000313" key="2">
    <source>
        <dbReference type="Proteomes" id="UP001521181"/>
    </source>
</evidence>
<organism evidence="1 2">
    <name type="scientific">Rhodobacter flavimaris</name>
    <dbReference type="NCBI Taxonomy" id="2907145"/>
    <lineage>
        <taxon>Bacteria</taxon>
        <taxon>Pseudomonadati</taxon>
        <taxon>Pseudomonadota</taxon>
        <taxon>Alphaproteobacteria</taxon>
        <taxon>Rhodobacterales</taxon>
        <taxon>Rhodobacter group</taxon>
        <taxon>Rhodobacter</taxon>
    </lineage>
</organism>
<keyword evidence="2" id="KW-1185">Reference proteome</keyword>
<dbReference type="EMBL" id="JAJUOS010000001">
    <property type="protein sequence ID" value="MCE5972409.1"/>
    <property type="molecule type" value="Genomic_DNA"/>
</dbReference>
<evidence type="ECO:0000313" key="1">
    <source>
        <dbReference type="EMBL" id="MCE5972409.1"/>
    </source>
</evidence>
<sequence length="115" mass="13264">MKHDAQYHERSELKVLGNEGQHRSHWRSITSYAAKVGFSVSALNDQLENSAFDDGERARIPSETTGTMNALGREQWALRRSNEVLRKALAFSLMVERERLSRLMLFSTRLWNLVT</sequence>
<comment type="caution">
    <text evidence="1">The sequence shown here is derived from an EMBL/GenBank/DDBJ whole genome shotgun (WGS) entry which is preliminary data.</text>
</comment>